<organism evidence="1 2">
    <name type="scientific">Pediococcus pentosaceus</name>
    <dbReference type="NCBI Taxonomy" id="1255"/>
    <lineage>
        <taxon>Bacteria</taxon>
        <taxon>Bacillati</taxon>
        <taxon>Bacillota</taxon>
        <taxon>Bacilli</taxon>
        <taxon>Lactobacillales</taxon>
        <taxon>Lactobacillaceae</taxon>
        <taxon>Pediococcus</taxon>
    </lineage>
</organism>
<protein>
    <submittedName>
        <fullName evidence="1">Uncharacterized protein</fullName>
    </submittedName>
</protein>
<gene>
    <name evidence="1" type="ORF">S100892_02112</name>
</gene>
<dbReference type="RefSeq" id="WP_094104805.1">
    <property type="nucleotide sequence ID" value="NZ_CP085178.1"/>
</dbReference>
<evidence type="ECO:0000313" key="2">
    <source>
        <dbReference type="Proteomes" id="UP000196118"/>
    </source>
</evidence>
<dbReference type="EMBL" id="CP021474">
    <property type="protein sequence ID" value="ARW20647.1"/>
    <property type="molecule type" value="Genomic_DNA"/>
</dbReference>
<proteinExistence type="predicted"/>
<name>A0A1Y0W1M9_PEDPE</name>
<dbReference type="Proteomes" id="UP000196118">
    <property type="component" value="Chromosome"/>
</dbReference>
<evidence type="ECO:0000313" key="1">
    <source>
        <dbReference type="EMBL" id="ARW20647.1"/>
    </source>
</evidence>
<dbReference type="AlphaFoldDB" id="A0A1Y0W1M9"/>
<reference evidence="1 2" key="1">
    <citation type="submission" date="2017-05" db="EMBL/GenBank/DDBJ databases">
        <title>Genome sequence of Pediococcus pentosaceus strain SRCM100892.</title>
        <authorList>
            <person name="Cho S.H."/>
        </authorList>
    </citation>
    <scope>NUCLEOTIDE SEQUENCE [LARGE SCALE GENOMIC DNA]</scope>
    <source>
        <strain evidence="1 2">SRCM100892</strain>
    </source>
</reference>
<sequence>MKNNLPDLEDTNYKIIQVNALLSYVSNDLADLSDAVENDTNTDVFIQASYMNDRTFLTCRTVLDLIGEIQKDVEACIIPIDEVSGRADN</sequence>
<accession>A0A1Y0W1M9</accession>